<accession>A0A1F5I4G2</accession>
<dbReference type="GO" id="GO:0007234">
    <property type="term" value="P:osmosensory signaling via phosphorelay pathway"/>
    <property type="evidence" value="ECO:0007669"/>
    <property type="project" value="TreeGrafter"/>
</dbReference>
<dbReference type="CDD" id="cd00075">
    <property type="entry name" value="HATPase"/>
    <property type="match status" value="1"/>
</dbReference>
<dbReference type="NCBIfam" id="TIGR00229">
    <property type="entry name" value="sensory_box"/>
    <property type="match status" value="1"/>
</dbReference>
<evidence type="ECO:0000256" key="5">
    <source>
        <dbReference type="ARBA" id="ARBA00022679"/>
    </source>
</evidence>
<evidence type="ECO:0000256" key="10">
    <source>
        <dbReference type="ARBA" id="ARBA00022989"/>
    </source>
</evidence>
<organism evidence="15 16">
    <name type="scientific">Candidatus Curtissbacteria bacterium RIFCSPLOWO2_01_FULL_42_26</name>
    <dbReference type="NCBI Taxonomy" id="1797729"/>
    <lineage>
        <taxon>Bacteria</taxon>
        <taxon>Candidatus Curtissiibacteriota</taxon>
    </lineage>
</organism>
<evidence type="ECO:0000259" key="13">
    <source>
        <dbReference type="PROSITE" id="PS50109"/>
    </source>
</evidence>
<keyword evidence="12" id="KW-0472">Membrane</keyword>
<dbReference type="Gene3D" id="3.30.565.10">
    <property type="entry name" value="Histidine kinase-like ATPase, C-terminal domain"/>
    <property type="match status" value="1"/>
</dbReference>
<dbReference type="InterPro" id="IPR036890">
    <property type="entry name" value="HATPase_C_sf"/>
</dbReference>
<comment type="catalytic activity">
    <reaction evidence="1">
        <text>ATP + protein L-histidine = ADP + protein N-phospho-L-histidine.</text>
        <dbReference type="EC" id="2.7.13.3"/>
    </reaction>
</comment>
<keyword evidence="6" id="KW-0812">Transmembrane</keyword>
<dbReference type="EC" id="2.7.13.3" evidence="3"/>
<keyword evidence="10" id="KW-1133">Transmembrane helix</keyword>
<dbReference type="Proteomes" id="UP000179227">
    <property type="component" value="Unassembled WGS sequence"/>
</dbReference>
<dbReference type="InterPro" id="IPR036097">
    <property type="entry name" value="HisK_dim/P_sf"/>
</dbReference>
<keyword evidence="11" id="KW-0902">Two-component regulatory system</keyword>
<evidence type="ECO:0000256" key="8">
    <source>
        <dbReference type="ARBA" id="ARBA00022777"/>
    </source>
</evidence>
<dbReference type="SUPFAM" id="SSF55874">
    <property type="entry name" value="ATPase domain of HSP90 chaperone/DNA topoisomerase II/histidine kinase"/>
    <property type="match status" value="1"/>
</dbReference>
<dbReference type="FunFam" id="3.30.565.10:FF:000006">
    <property type="entry name" value="Sensor histidine kinase WalK"/>
    <property type="match status" value="1"/>
</dbReference>
<keyword evidence="4" id="KW-0597">Phosphoprotein</keyword>
<name>A0A1F5I4G2_9BACT</name>
<dbReference type="GO" id="GO:0000156">
    <property type="term" value="F:phosphorelay response regulator activity"/>
    <property type="evidence" value="ECO:0007669"/>
    <property type="project" value="TreeGrafter"/>
</dbReference>
<evidence type="ECO:0000256" key="11">
    <source>
        <dbReference type="ARBA" id="ARBA00023012"/>
    </source>
</evidence>
<keyword evidence="7" id="KW-0547">Nucleotide-binding</keyword>
<keyword evidence="5" id="KW-0808">Transferase</keyword>
<reference evidence="15 16" key="1">
    <citation type="journal article" date="2016" name="Nat. Commun.">
        <title>Thousands of microbial genomes shed light on interconnected biogeochemical processes in an aquifer system.</title>
        <authorList>
            <person name="Anantharaman K."/>
            <person name="Brown C.T."/>
            <person name="Hug L.A."/>
            <person name="Sharon I."/>
            <person name="Castelle C.J."/>
            <person name="Probst A.J."/>
            <person name="Thomas B.C."/>
            <person name="Singh A."/>
            <person name="Wilkins M.J."/>
            <person name="Karaoz U."/>
            <person name="Brodie E.L."/>
            <person name="Williams K.H."/>
            <person name="Hubbard S.S."/>
            <person name="Banfield J.F."/>
        </authorList>
    </citation>
    <scope>NUCLEOTIDE SEQUENCE [LARGE SCALE GENOMIC DNA]</scope>
</reference>
<dbReference type="GO" id="GO:0016020">
    <property type="term" value="C:membrane"/>
    <property type="evidence" value="ECO:0007669"/>
    <property type="project" value="UniProtKB-SubCell"/>
</dbReference>
<keyword evidence="8" id="KW-0418">Kinase</keyword>
<dbReference type="FunFam" id="1.10.287.130:FF:000001">
    <property type="entry name" value="Two-component sensor histidine kinase"/>
    <property type="match status" value="1"/>
</dbReference>
<comment type="subcellular location">
    <subcellularLocation>
        <location evidence="2">Membrane</location>
        <topology evidence="2">Multi-pass membrane protein</topology>
    </subcellularLocation>
</comment>
<gene>
    <name evidence="15" type="ORF">A3A60_02025</name>
</gene>
<dbReference type="InterPro" id="IPR005467">
    <property type="entry name" value="His_kinase_dom"/>
</dbReference>
<evidence type="ECO:0000256" key="9">
    <source>
        <dbReference type="ARBA" id="ARBA00022840"/>
    </source>
</evidence>
<evidence type="ECO:0000256" key="1">
    <source>
        <dbReference type="ARBA" id="ARBA00000085"/>
    </source>
</evidence>
<dbReference type="PROSITE" id="PS50109">
    <property type="entry name" value="HIS_KIN"/>
    <property type="match status" value="1"/>
</dbReference>
<feature type="domain" description="Histidine kinase" evidence="13">
    <location>
        <begin position="149"/>
        <end position="368"/>
    </location>
</feature>
<evidence type="ECO:0000256" key="7">
    <source>
        <dbReference type="ARBA" id="ARBA00022741"/>
    </source>
</evidence>
<evidence type="ECO:0000256" key="6">
    <source>
        <dbReference type="ARBA" id="ARBA00022692"/>
    </source>
</evidence>
<protein>
    <recommendedName>
        <fullName evidence="3">histidine kinase</fullName>
        <ecNumber evidence="3">2.7.13.3</ecNumber>
    </recommendedName>
</protein>
<dbReference type="InterPro" id="IPR003594">
    <property type="entry name" value="HATPase_dom"/>
</dbReference>
<dbReference type="PANTHER" id="PTHR42878">
    <property type="entry name" value="TWO-COMPONENT HISTIDINE KINASE"/>
    <property type="match status" value="1"/>
</dbReference>
<dbReference type="InterPro" id="IPR050351">
    <property type="entry name" value="BphY/WalK/GraS-like"/>
</dbReference>
<dbReference type="SMART" id="SM00388">
    <property type="entry name" value="HisKA"/>
    <property type="match status" value="1"/>
</dbReference>
<dbReference type="EMBL" id="MFBS01000001">
    <property type="protein sequence ID" value="OGE11293.1"/>
    <property type="molecule type" value="Genomic_DNA"/>
</dbReference>
<dbReference type="Gene3D" id="1.10.287.130">
    <property type="match status" value="1"/>
</dbReference>
<evidence type="ECO:0000256" key="2">
    <source>
        <dbReference type="ARBA" id="ARBA00004141"/>
    </source>
</evidence>
<dbReference type="STRING" id="1797729.A3A60_02025"/>
<evidence type="ECO:0000259" key="14">
    <source>
        <dbReference type="PROSITE" id="PS50112"/>
    </source>
</evidence>
<dbReference type="PROSITE" id="PS50112">
    <property type="entry name" value="PAS"/>
    <property type="match status" value="1"/>
</dbReference>
<dbReference type="GO" id="GO:0000155">
    <property type="term" value="F:phosphorelay sensor kinase activity"/>
    <property type="evidence" value="ECO:0007669"/>
    <property type="project" value="InterPro"/>
</dbReference>
<dbReference type="PANTHER" id="PTHR42878:SF7">
    <property type="entry name" value="SENSOR HISTIDINE KINASE GLRK"/>
    <property type="match status" value="1"/>
</dbReference>
<dbReference type="PRINTS" id="PR00344">
    <property type="entry name" value="BCTRLSENSOR"/>
</dbReference>
<dbReference type="CDD" id="cd00130">
    <property type="entry name" value="PAS"/>
    <property type="match status" value="1"/>
</dbReference>
<evidence type="ECO:0000256" key="12">
    <source>
        <dbReference type="ARBA" id="ARBA00023136"/>
    </source>
</evidence>
<dbReference type="SUPFAM" id="SSF47384">
    <property type="entry name" value="Homodimeric domain of signal transducing histidine kinase"/>
    <property type="match status" value="1"/>
</dbReference>
<dbReference type="Pfam" id="PF00512">
    <property type="entry name" value="HisKA"/>
    <property type="match status" value="1"/>
</dbReference>
<dbReference type="InterPro" id="IPR000014">
    <property type="entry name" value="PAS"/>
</dbReference>
<comment type="caution">
    <text evidence="15">The sequence shown here is derived from an EMBL/GenBank/DDBJ whole genome shotgun (WGS) entry which is preliminary data.</text>
</comment>
<feature type="domain" description="PAS" evidence="14">
    <location>
        <begin position="14"/>
        <end position="59"/>
    </location>
</feature>
<proteinExistence type="predicted"/>
<dbReference type="SMART" id="SM00091">
    <property type="entry name" value="PAS"/>
    <property type="match status" value="1"/>
</dbReference>
<evidence type="ECO:0000313" key="15">
    <source>
        <dbReference type="EMBL" id="OGE11293.1"/>
    </source>
</evidence>
<dbReference type="Gene3D" id="3.30.450.20">
    <property type="entry name" value="PAS domain"/>
    <property type="match status" value="1"/>
</dbReference>
<dbReference type="Pfam" id="PF13426">
    <property type="entry name" value="PAS_9"/>
    <property type="match status" value="1"/>
</dbReference>
<keyword evidence="9" id="KW-0067">ATP-binding</keyword>
<evidence type="ECO:0000256" key="4">
    <source>
        <dbReference type="ARBA" id="ARBA00022553"/>
    </source>
</evidence>
<evidence type="ECO:0000256" key="3">
    <source>
        <dbReference type="ARBA" id="ARBA00012438"/>
    </source>
</evidence>
<dbReference type="SMART" id="SM00387">
    <property type="entry name" value="HATPase_c"/>
    <property type="match status" value="1"/>
</dbReference>
<dbReference type="CDD" id="cd00082">
    <property type="entry name" value="HisKA"/>
    <property type="match status" value="1"/>
</dbReference>
<dbReference type="SUPFAM" id="SSF55785">
    <property type="entry name" value="PYP-like sensor domain (PAS domain)"/>
    <property type="match status" value="1"/>
</dbReference>
<sequence>MEFVPLEATKLEEKIAIYEAMITSTADGLAVTDREGRILFMNPAAGKMLKFDSRKAIGQEYTKIARAADKNGQFIPPDKRPLKTVIKTGQSFTNSTANYYIRSDDTKFPAAITTSAIILKDQIIGAIITFRDITHEKEVDRIKTEFLSLASHQLRTPLSAIRWFLEMLLAGDAGPINSEQTEFLKNIDQSTNRMIQLVNDLLNITRIESGRIIIEPRPTHLGKLIQEVLSELRPKTETKKQKIIVSIHPNLSAVNIDPNMTRAVYLNLINNAIKYTPAGGEVTVIVSRKGKEVISQITDTGYGIPVSEQKRIFEKFFRASNVVKKETDGTGLGLYLVKAIVESSKGRVWFKSQENTGTTFWFTLPASGILAKEGEVTISS</sequence>
<dbReference type="InterPro" id="IPR004358">
    <property type="entry name" value="Sig_transdc_His_kin-like_C"/>
</dbReference>
<dbReference type="InterPro" id="IPR035965">
    <property type="entry name" value="PAS-like_dom_sf"/>
</dbReference>
<evidence type="ECO:0000313" key="16">
    <source>
        <dbReference type="Proteomes" id="UP000179227"/>
    </source>
</evidence>
<dbReference type="AlphaFoldDB" id="A0A1F5I4G2"/>
<dbReference type="GO" id="GO:0030295">
    <property type="term" value="F:protein kinase activator activity"/>
    <property type="evidence" value="ECO:0007669"/>
    <property type="project" value="TreeGrafter"/>
</dbReference>
<dbReference type="GO" id="GO:0005524">
    <property type="term" value="F:ATP binding"/>
    <property type="evidence" value="ECO:0007669"/>
    <property type="project" value="UniProtKB-KW"/>
</dbReference>
<dbReference type="Pfam" id="PF02518">
    <property type="entry name" value="HATPase_c"/>
    <property type="match status" value="1"/>
</dbReference>
<dbReference type="InterPro" id="IPR003661">
    <property type="entry name" value="HisK_dim/P_dom"/>
</dbReference>